<reference evidence="1 2" key="1">
    <citation type="submission" date="2022-10" db="EMBL/GenBank/DDBJ databases">
        <title>Chitinophaga nivalis PC15 sp. nov., isolated from Pyeongchang county, South Korea.</title>
        <authorList>
            <person name="Trinh H.N."/>
        </authorList>
    </citation>
    <scope>NUCLEOTIDE SEQUENCE [LARGE SCALE GENOMIC DNA]</scope>
    <source>
        <strain evidence="1 2">PC14</strain>
    </source>
</reference>
<protein>
    <submittedName>
        <fullName evidence="1">Transposase</fullName>
    </submittedName>
</protein>
<evidence type="ECO:0000313" key="2">
    <source>
        <dbReference type="Proteomes" id="UP001207742"/>
    </source>
</evidence>
<dbReference type="RefSeq" id="WP_264733650.1">
    <property type="nucleotide sequence ID" value="NZ_JAPDNR010000001.1"/>
</dbReference>
<organism evidence="1 2">
    <name type="scientific">Chitinophaga nivalis</name>
    <dbReference type="NCBI Taxonomy" id="2991709"/>
    <lineage>
        <taxon>Bacteria</taxon>
        <taxon>Pseudomonadati</taxon>
        <taxon>Bacteroidota</taxon>
        <taxon>Chitinophagia</taxon>
        <taxon>Chitinophagales</taxon>
        <taxon>Chitinophagaceae</taxon>
        <taxon>Chitinophaga</taxon>
    </lineage>
</organism>
<comment type="caution">
    <text evidence="1">The sequence shown here is derived from an EMBL/GenBank/DDBJ whole genome shotgun (WGS) entry which is preliminary data.</text>
</comment>
<evidence type="ECO:0000313" key="1">
    <source>
        <dbReference type="EMBL" id="MCW3486836.1"/>
    </source>
</evidence>
<accession>A0ABT3IS78</accession>
<sequence length="40" mass="4713">MSQRKTYSKDFKEEALRLVTQSEVTQIVQDPGIHPNMLYM</sequence>
<proteinExistence type="predicted"/>
<dbReference type="Proteomes" id="UP001207742">
    <property type="component" value="Unassembled WGS sequence"/>
</dbReference>
<name>A0ABT3IS78_9BACT</name>
<gene>
    <name evidence="1" type="ORF">OL497_23270</name>
</gene>
<keyword evidence="2" id="KW-1185">Reference proteome</keyword>
<dbReference type="EMBL" id="JAPDNS010000002">
    <property type="protein sequence ID" value="MCW3486836.1"/>
    <property type="molecule type" value="Genomic_DNA"/>
</dbReference>